<dbReference type="OrthoDB" id="8536716at2"/>
<feature type="transmembrane region" description="Helical" evidence="1">
    <location>
        <begin position="125"/>
        <end position="148"/>
    </location>
</feature>
<comment type="caution">
    <text evidence="2">The sequence shown here is derived from an EMBL/GenBank/DDBJ whole genome shotgun (WGS) entry which is preliminary data.</text>
</comment>
<accession>A0A2M9R567</accession>
<keyword evidence="1" id="KW-0812">Transmembrane</keyword>
<dbReference type="Pfam" id="PF11750">
    <property type="entry name" value="DUF3307"/>
    <property type="match status" value="1"/>
</dbReference>
<evidence type="ECO:0008006" key="4">
    <source>
        <dbReference type="Google" id="ProtNLM"/>
    </source>
</evidence>
<dbReference type="EMBL" id="NIPO01000001">
    <property type="protein sequence ID" value="PJR03982.1"/>
    <property type="molecule type" value="Genomic_DNA"/>
</dbReference>
<dbReference type="AlphaFoldDB" id="A0A2M9R567"/>
<sequence>MGLFILKILLAHLVGDFVLQPKKWVEDRSKNGYKSKYLYGHITVHFLLLILFFITELQAVFGYIVLITVSHFLIDLGKIYVERTNRFSPLGLFITDQLLHLFVLATIVFYSFLDISFFLNIPVEKLLFCVIALLLITSVTSIAMKLFFRKWSESFRKKTRKKESLKNAGNVIGITERLLIVLFINIGFLEGIGYLLAAKSIFRFGDLTNAKDRKLTEYILSGTLISFAIAIVVGIGLRYALINL</sequence>
<protein>
    <recommendedName>
        <fullName evidence="4">DUF3307 domain-containing protein</fullName>
    </recommendedName>
</protein>
<dbReference type="Proteomes" id="UP000231960">
    <property type="component" value="Unassembled WGS sequence"/>
</dbReference>
<feature type="transmembrane region" description="Helical" evidence="1">
    <location>
        <begin position="218"/>
        <end position="241"/>
    </location>
</feature>
<gene>
    <name evidence="2" type="ORF">CDL10_05145</name>
</gene>
<keyword evidence="3" id="KW-1185">Reference proteome</keyword>
<dbReference type="InterPro" id="IPR021737">
    <property type="entry name" value="Phage_phiKZ_Orf197"/>
</dbReference>
<keyword evidence="1" id="KW-1133">Transmembrane helix</keyword>
<organism evidence="2 3">
    <name type="scientific">Avrilella dinanensis</name>
    <dbReference type="NCBI Taxonomy" id="2008672"/>
    <lineage>
        <taxon>Bacteria</taxon>
        <taxon>Pseudomonadati</taxon>
        <taxon>Bacteroidota</taxon>
        <taxon>Flavobacteriia</taxon>
        <taxon>Flavobacteriales</taxon>
        <taxon>Flavobacteriaceae</taxon>
        <taxon>Avrilella</taxon>
    </lineage>
</organism>
<feature type="transmembrane region" description="Helical" evidence="1">
    <location>
        <begin position="178"/>
        <end position="198"/>
    </location>
</feature>
<proteinExistence type="predicted"/>
<name>A0A2M9R567_9FLAO</name>
<evidence type="ECO:0000313" key="2">
    <source>
        <dbReference type="EMBL" id="PJR03982.1"/>
    </source>
</evidence>
<keyword evidence="1" id="KW-0472">Membrane</keyword>
<evidence type="ECO:0000313" key="3">
    <source>
        <dbReference type="Proteomes" id="UP000231960"/>
    </source>
</evidence>
<feature type="transmembrane region" description="Helical" evidence="1">
    <location>
        <begin position="98"/>
        <end position="119"/>
    </location>
</feature>
<reference evidence="2 3" key="1">
    <citation type="submission" date="2017-06" db="EMBL/GenBank/DDBJ databases">
        <title>Description of Avrilella dinanensis gen. nov. sp. nov.</title>
        <authorList>
            <person name="Leyer C."/>
            <person name="Sassi M."/>
            <person name="Minet J."/>
            <person name="Kayal S."/>
            <person name="Cattoir V."/>
        </authorList>
    </citation>
    <scope>NUCLEOTIDE SEQUENCE [LARGE SCALE GENOMIC DNA]</scope>
    <source>
        <strain evidence="2 3">UR159</strain>
    </source>
</reference>
<evidence type="ECO:0000256" key="1">
    <source>
        <dbReference type="SAM" id="Phobius"/>
    </source>
</evidence>